<dbReference type="Gene3D" id="2.40.50.100">
    <property type="match status" value="2"/>
</dbReference>
<sequence>MLNKLIKYGLPGLAAGLAIFALIHSYIVQRSEPQANPPVEPSSSPFGNTVAGAGMVEGNTEASGTSIISIGSQMAGAIVQVHVQLGQQVKSGDLLFELDSRLLEAQVKTAQATLAASKAQLRKLELEPRPEEVPPAIAQMDAAEASVKSTKDTMERDKNISGGAALAAQQRVIDRQAYMNALALFSVAKANLALLKAGTWEPDKIIAKTNVDLSQAQLDQARTNLLLLQVRAPIDGTILQLNVRAGEYVSTMANQALILMGNLKPLNIRVSIDEEDLPRLILNSPATAKIRGDSNQKGLPLKFIRLEPYIVPKVSLTGVNTERVDTRVVQVIYAVIADEKTIKESKLLVGQIVDVFIDLQEAKKP</sequence>
<reference evidence="4" key="1">
    <citation type="submission" date="2021-05" db="EMBL/GenBank/DDBJ databases">
        <title>Complete genome sequence of the cellulolytic planctomycete Telmatocola sphagniphila SP2T and characterization of the first cellulase from planctomycetes.</title>
        <authorList>
            <person name="Rakitin A.L."/>
            <person name="Beletsky A.V."/>
            <person name="Naumoff D.G."/>
            <person name="Kulichevskaya I.S."/>
            <person name="Mardanov A.V."/>
            <person name="Ravin N.V."/>
            <person name="Dedysh S.N."/>
        </authorList>
    </citation>
    <scope>NUCLEOTIDE SEQUENCE</scope>
    <source>
        <strain evidence="4">SP2T</strain>
    </source>
</reference>
<evidence type="ECO:0000313" key="4">
    <source>
        <dbReference type="EMBL" id="QVL34044.1"/>
    </source>
</evidence>
<dbReference type="InterPro" id="IPR058625">
    <property type="entry name" value="MdtA-like_BSH"/>
</dbReference>
<dbReference type="Gene3D" id="2.40.30.170">
    <property type="match status" value="1"/>
</dbReference>
<dbReference type="Proteomes" id="UP000676194">
    <property type="component" value="Chromosome"/>
</dbReference>
<dbReference type="SUPFAM" id="SSF111369">
    <property type="entry name" value="HlyD-like secretion proteins"/>
    <property type="match status" value="2"/>
</dbReference>
<keyword evidence="5" id="KW-1185">Reference proteome</keyword>
<dbReference type="GO" id="GO:0030313">
    <property type="term" value="C:cell envelope"/>
    <property type="evidence" value="ECO:0007669"/>
    <property type="project" value="UniProtKB-SubCell"/>
</dbReference>
<dbReference type="PANTHER" id="PTHR32347">
    <property type="entry name" value="EFFLUX SYSTEM COMPONENT YKNX-RELATED"/>
    <property type="match status" value="1"/>
</dbReference>
<keyword evidence="2" id="KW-0175">Coiled coil</keyword>
<name>A0A8E6BA23_9BACT</name>
<evidence type="ECO:0000256" key="2">
    <source>
        <dbReference type="ARBA" id="ARBA00023054"/>
    </source>
</evidence>
<dbReference type="KEGG" id="tsph:KIH39_09100"/>
<dbReference type="AlphaFoldDB" id="A0A8E6BA23"/>
<gene>
    <name evidence="4" type="ORF">KIH39_09100</name>
</gene>
<evidence type="ECO:0000259" key="3">
    <source>
        <dbReference type="Pfam" id="PF25917"/>
    </source>
</evidence>
<dbReference type="PANTHER" id="PTHR32347:SF23">
    <property type="entry name" value="BLL5650 PROTEIN"/>
    <property type="match status" value="1"/>
</dbReference>
<evidence type="ECO:0000256" key="1">
    <source>
        <dbReference type="ARBA" id="ARBA00004196"/>
    </source>
</evidence>
<dbReference type="Gene3D" id="1.10.287.470">
    <property type="entry name" value="Helix hairpin bin"/>
    <property type="match status" value="2"/>
</dbReference>
<accession>A0A8E6BA23</accession>
<organism evidence="4 5">
    <name type="scientific">Telmatocola sphagniphila</name>
    <dbReference type="NCBI Taxonomy" id="1123043"/>
    <lineage>
        <taxon>Bacteria</taxon>
        <taxon>Pseudomonadati</taxon>
        <taxon>Planctomycetota</taxon>
        <taxon>Planctomycetia</taxon>
        <taxon>Gemmatales</taxon>
        <taxon>Gemmataceae</taxon>
    </lineage>
</organism>
<dbReference type="EMBL" id="CP074694">
    <property type="protein sequence ID" value="QVL34044.1"/>
    <property type="molecule type" value="Genomic_DNA"/>
</dbReference>
<dbReference type="RefSeq" id="WP_213499018.1">
    <property type="nucleotide sequence ID" value="NZ_CP074694.1"/>
</dbReference>
<dbReference type="InterPro" id="IPR050465">
    <property type="entry name" value="UPF0194_transport"/>
</dbReference>
<evidence type="ECO:0000313" key="5">
    <source>
        <dbReference type="Proteomes" id="UP000676194"/>
    </source>
</evidence>
<comment type="subcellular location">
    <subcellularLocation>
        <location evidence="1">Cell envelope</location>
    </subcellularLocation>
</comment>
<proteinExistence type="predicted"/>
<dbReference type="Pfam" id="PF25917">
    <property type="entry name" value="BSH_RND"/>
    <property type="match status" value="1"/>
</dbReference>
<protein>
    <submittedName>
        <fullName evidence="4">Biotin/lipoyl-binding protein</fullName>
    </submittedName>
</protein>
<feature type="domain" description="Multidrug resistance protein MdtA-like barrel-sandwich hybrid" evidence="3">
    <location>
        <begin position="68"/>
        <end position="259"/>
    </location>
</feature>